<name>A0ABN9SAZ2_9DINO</name>
<dbReference type="Proteomes" id="UP001189429">
    <property type="component" value="Unassembled WGS sequence"/>
</dbReference>
<evidence type="ECO:0000313" key="2">
    <source>
        <dbReference type="Proteomes" id="UP001189429"/>
    </source>
</evidence>
<keyword evidence="2" id="KW-1185">Reference proteome</keyword>
<dbReference type="Gene3D" id="2.60.270.50">
    <property type="match status" value="1"/>
</dbReference>
<protein>
    <submittedName>
        <fullName evidence="1">Uncharacterized protein</fullName>
    </submittedName>
</protein>
<gene>
    <name evidence="1" type="ORF">PCOR1329_LOCUS28160</name>
</gene>
<dbReference type="EMBL" id="CAUYUJ010010335">
    <property type="protein sequence ID" value="CAK0829126.1"/>
    <property type="molecule type" value="Genomic_DNA"/>
</dbReference>
<organism evidence="1 2">
    <name type="scientific">Prorocentrum cordatum</name>
    <dbReference type="NCBI Taxonomy" id="2364126"/>
    <lineage>
        <taxon>Eukaryota</taxon>
        <taxon>Sar</taxon>
        <taxon>Alveolata</taxon>
        <taxon>Dinophyceae</taxon>
        <taxon>Prorocentrales</taxon>
        <taxon>Prorocentraceae</taxon>
        <taxon>Prorocentrum</taxon>
    </lineage>
</organism>
<sequence>MPDRGDVCGLSGLGASLTVDVTNNSDYEFVIEEEWLKSGSLKDRLKPIPARSSCQVVVEAPDIVQGISGVVWWVDSSAKSVYLSMAFSKPKIGSTCFTCQAGEPPANLKAEWREAPKADKLKSNKGCEWSATDTGINLTIHKELEMYVPRTVADIVPSTDRASNAEGEKGSFMAQTRPKDLGDGLYRGLKTVGGSLAGGAATLVAAPAVGAKQGGALGFVKGLGVGVVGGAAMAVGGTVCGVAQMGRGVMQAPKAHWARCEEKVWDQENSASGSTSTCARWSGRHMCQFGCGRRTSPARTTGC</sequence>
<comment type="caution">
    <text evidence="1">The sequence shown here is derived from an EMBL/GenBank/DDBJ whole genome shotgun (WGS) entry which is preliminary data.</text>
</comment>
<reference evidence="1" key="1">
    <citation type="submission" date="2023-10" db="EMBL/GenBank/DDBJ databases">
        <authorList>
            <person name="Chen Y."/>
            <person name="Shah S."/>
            <person name="Dougan E. K."/>
            <person name="Thang M."/>
            <person name="Chan C."/>
        </authorList>
    </citation>
    <scope>NUCLEOTIDE SEQUENCE [LARGE SCALE GENOMIC DNA]</scope>
</reference>
<proteinExistence type="predicted"/>
<evidence type="ECO:0000313" key="1">
    <source>
        <dbReference type="EMBL" id="CAK0829126.1"/>
    </source>
</evidence>
<accession>A0ABN9SAZ2</accession>